<feature type="transmembrane region" description="Helical" evidence="1">
    <location>
        <begin position="6"/>
        <end position="26"/>
    </location>
</feature>
<keyword evidence="3" id="KW-1185">Reference proteome</keyword>
<name>A0ABS6WNQ1_9HYPH</name>
<dbReference type="Proteomes" id="UP001430804">
    <property type="component" value="Unassembled WGS sequence"/>
</dbReference>
<keyword evidence="1" id="KW-1133">Transmembrane helix</keyword>
<dbReference type="RefSeq" id="WP_219201218.1">
    <property type="nucleotide sequence ID" value="NZ_JAHWQX010000002.1"/>
</dbReference>
<dbReference type="EMBL" id="JAHWQX010000002">
    <property type="protein sequence ID" value="MBW3097293.1"/>
    <property type="molecule type" value="Genomic_DNA"/>
</dbReference>
<organism evidence="2 3">
    <name type="scientific">Pseudohoeflea coraliihabitans</name>
    <dbReference type="NCBI Taxonomy" id="2860393"/>
    <lineage>
        <taxon>Bacteria</taxon>
        <taxon>Pseudomonadati</taxon>
        <taxon>Pseudomonadota</taxon>
        <taxon>Alphaproteobacteria</taxon>
        <taxon>Hyphomicrobiales</taxon>
        <taxon>Rhizobiaceae</taxon>
        <taxon>Pseudohoeflea</taxon>
    </lineage>
</organism>
<evidence type="ECO:0000256" key="1">
    <source>
        <dbReference type="SAM" id="Phobius"/>
    </source>
</evidence>
<evidence type="ECO:0000313" key="3">
    <source>
        <dbReference type="Proteomes" id="UP001430804"/>
    </source>
</evidence>
<comment type="caution">
    <text evidence="2">The sequence shown here is derived from an EMBL/GenBank/DDBJ whole genome shotgun (WGS) entry which is preliminary data.</text>
</comment>
<accession>A0ABS6WNQ1</accession>
<keyword evidence="1" id="KW-0812">Transmembrane</keyword>
<evidence type="ECO:0000313" key="2">
    <source>
        <dbReference type="EMBL" id="MBW3097293.1"/>
    </source>
</evidence>
<reference evidence="2" key="1">
    <citation type="submission" date="2021-07" db="EMBL/GenBank/DDBJ databases">
        <title>Pseudohoeflea marina sp. nov. a polyhydroxyalcanoate-producing bacterium.</title>
        <authorList>
            <person name="Zheng W."/>
            <person name="Yu S."/>
            <person name="Huang Y."/>
        </authorList>
    </citation>
    <scope>NUCLEOTIDE SEQUENCE</scope>
    <source>
        <strain evidence="2">DP4N28-3</strain>
    </source>
</reference>
<sequence>MSSGTPGIVASLFLQIALILAIYRLVWNFKRGRPFSACRMQKHEVGTNPIPYKQVETKGSDMNTLIKIAAASAFALSAVAPALADSSGALDTTTYWEENAVEVDPGVYRLMYDADNKMMRSDDDFAAMWAEATEEEQTAFRTSCAEWEKDNALFSDRVRQRCEMAAPYN</sequence>
<proteinExistence type="predicted"/>
<keyword evidence="1" id="KW-0472">Membrane</keyword>
<protein>
    <submittedName>
        <fullName evidence="2">Uncharacterized protein</fullName>
    </submittedName>
</protein>
<gene>
    <name evidence="2" type="ORF">KY465_08375</name>
</gene>